<dbReference type="InterPro" id="IPR036047">
    <property type="entry name" value="F-box-like_dom_sf"/>
</dbReference>
<dbReference type="PROSITE" id="PS50181">
    <property type="entry name" value="FBOX"/>
    <property type="match status" value="1"/>
</dbReference>
<dbReference type="InterPro" id="IPR001810">
    <property type="entry name" value="F-box_dom"/>
</dbReference>
<feature type="domain" description="F-box" evidence="1">
    <location>
        <begin position="4"/>
        <end position="66"/>
    </location>
</feature>
<name>A0ABR1JDI4_9AGAR</name>
<dbReference type="EMBL" id="JBANRG010000021">
    <property type="protein sequence ID" value="KAK7456387.1"/>
    <property type="molecule type" value="Genomic_DNA"/>
</dbReference>
<protein>
    <recommendedName>
        <fullName evidence="1">F-box domain-containing protein</fullName>
    </recommendedName>
</protein>
<sequence length="533" mass="60867">MRNTEDINKLPVELLDEIFEYACAESPAIDFLPYPVTLSLVCRRWRFIILGTPERPRCNPRHWRRLEASLKWRSFPEDPDPLVEMVTKYISLSERPNPIPLRVVLKNGAVYGSDDDHVEMLEKYPNDLPSQENIIDTLLPVISRLETVKLHMPFGFLERDMPNPLPQRPLLRSFSLTITNRHSFPSHGNLGFLGIIADAPELTELSFSSWSRDFTQIPDSLSIPWNQLTKLELRMVGAGTVSNLQDILKRAVNLETAKLTVDGWGSSPPLNVDDDPFPLTRLRTLQLEFHNECCDRVFLKPFAFPRLEAFTLIYDKHSYGYIDVGEILIGMVKRTRSRCGSPSFPLSTLKLKFDHGGLESSALFDFMRDVDTLVHLECPCLPEMSTFLEPLTIRAKEPVLGANLLVLQVFVVDFDEEKLKCVLDFLTSRGWFSEANKGNATAGRLEKFTLVLNQDILDKDLERSEEWKRLSAYQDSPQSPFEFCSGKWPGPYQKPLPLRRQDTSLCSLMSRMEKSINSGLTPASSRFSSFDTF</sequence>
<keyword evidence="3" id="KW-1185">Reference proteome</keyword>
<evidence type="ECO:0000313" key="2">
    <source>
        <dbReference type="EMBL" id="KAK7456387.1"/>
    </source>
</evidence>
<dbReference type="SUPFAM" id="SSF81383">
    <property type="entry name" value="F-box domain"/>
    <property type="match status" value="1"/>
</dbReference>
<reference evidence="2 3" key="1">
    <citation type="submission" date="2024-01" db="EMBL/GenBank/DDBJ databases">
        <title>A draft genome for the cacao thread blight pathogen Marasmiellus scandens.</title>
        <authorList>
            <person name="Baruah I.K."/>
            <person name="Leung J."/>
            <person name="Bukari Y."/>
            <person name="Amoako-Attah I."/>
            <person name="Meinhardt L.W."/>
            <person name="Bailey B.A."/>
            <person name="Cohen S.P."/>
        </authorList>
    </citation>
    <scope>NUCLEOTIDE SEQUENCE [LARGE SCALE GENOMIC DNA]</scope>
    <source>
        <strain evidence="2 3">GH-19</strain>
    </source>
</reference>
<evidence type="ECO:0000259" key="1">
    <source>
        <dbReference type="PROSITE" id="PS50181"/>
    </source>
</evidence>
<comment type="caution">
    <text evidence="2">The sequence shown here is derived from an EMBL/GenBank/DDBJ whole genome shotgun (WGS) entry which is preliminary data.</text>
</comment>
<gene>
    <name evidence="2" type="ORF">VKT23_010635</name>
</gene>
<dbReference type="Proteomes" id="UP001498398">
    <property type="component" value="Unassembled WGS sequence"/>
</dbReference>
<evidence type="ECO:0000313" key="3">
    <source>
        <dbReference type="Proteomes" id="UP001498398"/>
    </source>
</evidence>
<proteinExistence type="predicted"/>
<organism evidence="2 3">
    <name type="scientific">Marasmiellus scandens</name>
    <dbReference type="NCBI Taxonomy" id="2682957"/>
    <lineage>
        <taxon>Eukaryota</taxon>
        <taxon>Fungi</taxon>
        <taxon>Dikarya</taxon>
        <taxon>Basidiomycota</taxon>
        <taxon>Agaricomycotina</taxon>
        <taxon>Agaricomycetes</taxon>
        <taxon>Agaricomycetidae</taxon>
        <taxon>Agaricales</taxon>
        <taxon>Marasmiineae</taxon>
        <taxon>Omphalotaceae</taxon>
        <taxon>Marasmiellus</taxon>
    </lineage>
</organism>
<accession>A0ABR1JDI4</accession>